<feature type="transmembrane region" description="Helical" evidence="8">
    <location>
        <begin position="21"/>
        <end position="42"/>
    </location>
</feature>
<dbReference type="GO" id="GO:0016763">
    <property type="term" value="F:pentosyltransferase activity"/>
    <property type="evidence" value="ECO:0007669"/>
    <property type="project" value="TreeGrafter"/>
</dbReference>
<feature type="transmembrane region" description="Helical" evidence="8">
    <location>
        <begin position="407"/>
        <end position="423"/>
    </location>
</feature>
<keyword evidence="7 8" id="KW-0472">Membrane</keyword>
<dbReference type="PANTHER" id="PTHR33908:SF11">
    <property type="entry name" value="MEMBRANE PROTEIN"/>
    <property type="match status" value="1"/>
</dbReference>
<feature type="domain" description="Glycosyltransferase RgtA/B/C/D-like" evidence="9">
    <location>
        <begin position="193"/>
        <end position="318"/>
    </location>
</feature>
<evidence type="ECO:0000313" key="11">
    <source>
        <dbReference type="Proteomes" id="UP000035068"/>
    </source>
</evidence>
<feature type="transmembrane region" description="Helical" evidence="8">
    <location>
        <begin position="435"/>
        <end position="455"/>
    </location>
</feature>
<feature type="transmembrane region" description="Helical" evidence="8">
    <location>
        <begin position="308"/>
        <end position="328"/>
    </location>
</feature>
<keyword evidence="11" id="KW-1185">Reference proteome</keyword>
<keyword evidence="6 8" id="KW-1133">Transmembrane helix</keyword>
<feature type="transmembrane region" description="Helical" evidence="8">
    <location>
        <begin position="195"/>
        <end position="212"/>
    </location>
</feature>
<dbReference type="EMBL" id="JWJD01000007">
    <property type="protein sequence ID" value="KIH75866.1"/>
    <property type="molecule type" value="Genomic_DNA"/>
</dbReference>
<keyword evidence="2" id="KW-1003">Cell membrane</keyword>
<evidence type="ECO:0000256" key="1">
    <source>
        <dbReference type="ARBA" id="ARBA00004651"/>
    </source>
</evidence>
<dbReference type="AlphaFoldDB" id="A0A0C2HFZ3"/>
<feature type="transmembrane region" description="Helical" evidence="8">
    <location>
        <begin position="62"/>
        <end position="80"/>
    </location>
</feature>
<dbReference type="GO" id="GO:0009103">
    <property type="term" value="P:lipopolysaccharide biosynthetic process"/>
    <property type="evidence" value="ECO:0007669"/>
    <property type="project" value="UniProtKB-ARBA"/>
</dbReference>
<keyword evidence="3" id="KW-0328">Glycosyltransferase</keyword>
<feature type="transmembrane region" description="Helical" evidence="8">
    <location>
        <begin position="382"/>
        <end position="400"/>
    </location>
</feature>
<dbReference type="Proteomes" id="UP000035068">
    <property type="component" value="Unassembled WGS sequence"/>
</dbReference>
<dbReference type="GO" id="GO:0005886">
    <property type="term" value="C:plasma membrane"/>
    <property type="evidence" value="ECO:0007669"/>
    <property type="project" value="UniProtKB-SubCell"/>
</dbReference>
<evidence type="ECO:0000256" key="8">
    <source>
        <dbReference type="SAM" id="Phobius"/>
    </source>
</evidence>
<evidence type="ECO:0000259" key="9">
    <source>
        <dbReference type="Pfam" id="PF13231"/>
    </source>
</evidence>
<evidence type="ECO:0000256" key="6">
    <source>
        <dbReference type="ARBA" id="ARBA00022989"/>
    </source>
</evidence>
<keyword evidence="4" id="KW-0808">Transferase</keyword>
<comment type="subcellular location">
    <subcellularLocation>
        <location evidence="1">Cell membrane</location>
        <topology evidence="1">Multi-pass membrane protein</topology>
    </subcellularLocation>
</comment>
<evidence type="ECO:0000256" key="4">
    <source>
        <dbReference type="ARBA" id="ARBA00022679"/>
    </source>
</evidence>
<evidence type="ECO:0000313" key="10">
    <source>
        <dbReference type="EMBL" id="KIH75866.1"/>
    </source>
</evidence>
<evidence type="ECO:0000256" key="7">
    <source>
        <dbReference type="ARBA" id="ARBA00023136"/>
    </source>
</evidence>
<organism evidence="10 11">
    <name type="scientific">Geoalkalibacter ferrihydriticus DSM 17813</name>
    <dbReference type="NCBI Taxonomy" id="1121915"/>
    <lineage>
        <taxon>Bacteria</taxon>
        <taxon>Pseudomonadati</taxon>
        <taxon>Thermodesulfobacteriota</taxon>
        <taxon>Desulfuromonadia</taxon>
        <taxon>Desulfuromonadales</taxon>
        <taxon>Geoalkalibacteraceae</taxon>
        <taxon>Geoalkalibacter</taxon>
    </lineage>
</organism>
<feature type="transmembrane region" description="Helical" evidence="8">
    <location>
        <begin position="284"/>
        <end position="301"/>
    </location>
</feature>
<protein>
    <recommendedName>
        <fullName evidence="9">Glycosyltransferase RgtA/B/C/D-like domain-containing protein</fullName>
    </recommendedName>
</protein>
<dbReference type="InterPro" id="IPR050297">
    <property type="entry name" value="LipidA_mod_glycosyltrf_83"/>
</dbReference>
<evidence type="ECO:0000256" key="3">
    <source>
        <dbReference type="ARBA" id="ARBA00022676"/>
    </source>
</evidence>
<comment type="caution">
    <text evidence="10">The sequence shown here is derived from an EMBL/GenBank/DDBJ whole genome shotgun (WGS) entry which is preliminary data.</text>
</comment>
<gene>
    <name evidence="10" type="ORF">GFER_14920</name>
</gene>
<keyword evidence="5 8" id="KW-0812">Transmembrane</keyword>
<accession>A0A0C2HFZ3</accession>
<feature type="transmembrane region" description="Helical" evidence="8">
    <location>
        <begin position="232"/>
        <end position="254"/>
    </location>
</feature>
<reference evidence="10 11" key="1">
    <citation type="submission" date="2014-12" db="EMBL/GenBank/DDBJ databases">
        <title>Genomes of Geoalkalibacter ferrihydriticus and Geoalkalibacter subterraneus, two haloalkaliphilic metal-reducing members of the Geobacteraceae.</title>
        <authorList>
            <person name="Badalamenti J.P."/>
            <person name="Torres C.I."/>
            <person name="Krajmalnik-Brown R."/>
            <person name="Bond D.R."/>
        </authorList>
    </citation>
    <scope>NUCLEOTIDE SEQUENCE [LARGE SCALE GENOMIC DNA]</scope>
    <source>
        <strain evidence="10 11">DSM 17813</strain>
    </source>
</reference>
<dbReference type="InterPro" id="IPR038731">
    <property type="entry name" value="RgtA/B/C-like"/>
</dbReference>
<feature type="transmembrane region" description="Helical" evidence="8">
    <location>
        <begin position="462"/>
        <end position="483"/>
    </location>
</feature>
<sequence>MNRHNADKQSSAKDFRREWAARGFLILTGVALLASGLFSDLGWLAERGIAPFDPRHPAHERYMAFFPGLLIITGVLSLILGTWRYPLFALQRLAVESPRKALGGLLLLFLVIAGWIAHGPFRNYPFCMDEYNFFYQAQIFNEGRLFLEFPEKFSIFTEQYVIFDEGRLFSKYAPGFPLLLAIGVLFGLPGWVNPLLALATLVVLYCFITTFIDRKTALPAVVLMASTPYFLGYSASYFSQPLALLLTALGFYFLRQFQLTEQTRYLILCGLAAGYAAMTRPLDAFCLMVPAGFYLLVILYRKKQLPRVVYPLAAFSLLFGIFLTYNYLLTGRISIATYPIVEGEFKVVDRQATSFIENLLGIAEFYWINAKESLPPLFGKHFLLPTAILTPLFALVGVFRWKSGWKWVLLANFALLVLLYNFHPGTGWPQYGARYYYSGYFAVVVLAVCGLRGILNRIGTSAAVYAFAAMLLLHGAFSATAIWQYEHRFEVVMDIWQDIERACPGEQTLVLLDKRSSLYRSPKLAAVRFVDLSDFHRNPFMDPSRLHLKHFRRLNPREVRENFPDHTPCIYRYDILRE</sequence>
<evidence type="ECO:0000256" key="2">
    <source>
        <dbReference type="ARBA" id="ARBA00022475"/>
    </source>
</evidence>
<feature type="transmembrane region" description="Helical" evidence="8">
    <location>
        <begin position="101"/>
        <end position="118"/>
    </location>
</feature>
<dbReference type="Pfam" id="PF13231">
    <property type="entry name" value="PMT_2"/>
    <property type="match status" value="1"/>
</dbReference>
<proteinExistence type="predicted"/>
<evidence type="ECO:0000256" key="5">
    <source>
        <dbReference type="ARBA" id="ARBA00022692"/>
    </source>
</evidence>
<name>A0A0C2HFZ3_9BACT</name>
<dbReference type="PANTHER" id="PTHR33908">
    <property type="entry name" value="MANNOSYLTRANSFERASE YKCB-RELATED"/>
    <property type="match status" value="1"/>
</dbReference>